<keyword evidence="3" id="KW-0472">Membrane</keyword>
<evidence type="ECO:0000256" key="3">
    <source>
        <dbReference type="SAM" id="Phobius"/>
    </source>
</evidence>
<dbReference type="SMART" id="SM00408">
    <property type="entry name" value="IGc2"/>
    <property type="match status" value="5"/>
</dbReference>
<dbReference type="PANTHER" id="PTHR11481:SF64">
    <property type="entry name" value="FC RECEPTOR-LIKE PROTEIN 4"/>
    <property type="match status" value="1"/>
</dbReference>
<dbReference type="CDD" id="cd00096">
    <property type="entry name" value="Ig"/>
    <property type="match status" value="1"/>
</dbReference>
<dbReference type="Ensembl" id="ENSSTUT00000050819.1">
    <property type="protein sequence ID" value="ENSSTUP00000048723.1"/>
    <property type="gene ID" value="ENSSTUG00000020492.1"/>
</dbReference>
<dbReference type="GO" id="GO:0009897">
    <property type="term" value="C:external side of plasma membrane"/>
    <property type="evidence" value="ECO:0007669"/>
    <property type="project" value="TreeGrafter"/>
</dbReference>
<dbReference type="Pfam" id="PF13895">
    <property type="entry name" value="Ig_2"/>
    <property type="match status" value="2"/>
</dbReference>
<evidence type="ECO:0000313" key="6">
    <source>
        <dbReference type="Ensembl" id="ENSSTUP00000048723.1"/>
    </source>
</evidence>
<dbReference type="Proteomes" id="UP000472277">
    <property type="component" value="Chromosome 5"/>
</dbReference>
<sequence>MEHTLLCVLLLLNTHINSGHSEDDDGVAKAVLTIHPNSSQIFSGESVTLRCDIQGGGVTDWEYRWLTPSPDQCPQKEHECIISAAEFSYSCLGSHQQQESKWSDAVRLTVTPLPKATLTVEPNPVFPGETVTLMCSVGSDSSWSYKWYKDRNDNVVTQSVRHTITGDTLTISRAAESDQGRYWCEGNRVSRPTSSQPSNAITLTVKALPKTTLTVKPNPAYTGETVTLMCSVGSDSIWNYQWYKDRNDNVVSQSVRHTITGDTLTISRAAESDQGQYWCEGSRVSRPTSSQPSNAITLTVKDYQPKTTLTSDKENIFTGDSVTLSCTVESSGWKFYWYRHRPDSTPVATTSEYSCTLSWVNVSDGGQYWCRAGRGDPVYYTLYSDPVQINITVSYVCAERPVAVLILQPNWTQIFRGETVTMRCDIQGGGDTDWDYKWNKNSQLFSPFNTKPEHRISPVYRSNSDSYTCEGVKGNKFSKTSEAVKLTVSDQPQPALSISPQWLNPGASVMLSCGVKELSTDWRFSWYRTVPYRAGLPSLSDKSYSLQPLSDNVTSEDSYTLIPAGAAPTGGYVCRAGRGDPVYYTLYSEPQFLWSGDLQPSVSLRINPNRTQHFRSKSLSLSCELKGNSTGWRLKRYTETAWQSECPSAWRSVTESTCTITSLNTWSSGVFWCESGSGEYSNAVNITVNDGDVILESPVHPVTEGDSVTLTCVFRYQETNPKLKTDFYKDGVLIKNETTGEMTIPTVSKSDEGFYKCKSGEGESPESWVAVRVSPVVSPGSSTSVLVGVVVGLVVAGVLLVILLVLLWRYQNRKGETFIIYHLMENVL</sequence>
<organism evidence="6 7">
    <name type="scientific">Salmo trutta</name>
    <name type="common">Brown trout</name>
    <dbReference type="NCBI Taxonomy" id="8032"/>
    <lineage>
        <taxon>Eukaryota</taxon>
        <taxon>Metazoa</taxon>
        <taxon>Chordata</taxon>
        <taxon>Craniata</taxon>
        <taxon>Vertebrata</taxon>
        <taxon>Euteleostomi</taxon>
        <taxon>Actinopterygii</taxon>
        <taxon>Neopterygii</taxon>
        <taxon>Teleostei</taxon>
        <taxon>Protacanthopterygii</taxon>
        <taxon>Salmoniformes</taxon>
        <taxon>Salmonidae</taxon>
        <taxon>Salmoninae</taxon>
        <taxon>Salmo</taxon>
    </lineage>
</organism>
<feature type="domain" description="Ig-like" evidence="5">
    <location>
        <begin position="691"/>
        <end position="774"/>
    </location>
</feature>
<feature type="domain" description="Ig-like" evidence="5">
    <location>
        <begin position="494"/>
        <end position="576"/>
    </location>
</feature>
<dbReference type="SMART" id="SM00409">
    <property type="entry name" value="IG"/>
    <property type="match status" value="8"/>
</dbReference>
<evidence type="ECO:0000256" key="4">
    <source>
        <dbReference type="SAM" id="SignalP"/>
    </source>
</evidence>
<feature type="domain" description="Ig-like" evidence="5">
    <location>
        <begin position="401"/>
        <end position="489"/>
    </location>
</feature>
<reference evidence="6" key="2">
    <citation type="submission" date="2025-09" db="UniProtKB">
        <authorList>
            <consortium name="Ensembl"/>
        </authorList>
    </citation>
    <scope>IDENTIFICATION</scope>
</reference>
<dbReference type="SUPFAM" id="SSF48726">
    <property type="entry name" value="Immunoglobulin"/>
    <property type="match status" value="7"/>
</dbReference>
<dbReference type="GO" id="GO:0006955">
    <property type="term" value="P:immune response"/>
    <property type="evidence" value="ECO:0007669"/>
    <property type="project" value="TreeGrafter"/>
</dbReference>
<feature type="domain" description="Ig-like" evidence="5">
    <location>
        <begin position="305"/>
        <end position="372"/>
    </location>
</feature>
<protein>
    <recommendedName>
        <fullName evidence="5">Ig-like domain-containing protein</fullName>
    </recommendedName>
</protein>
<dbReference type="InterPro" id="IPR050488">
    <property type="entry name" value="Ig_Fc_receptor"/>
</dbReference>
<evidence type="ECO:0000313" key="7">
    <source>
        <dbReference type="Proteomes" id="UP000472277"/>
    </source>
</evidence>
<keyword evidence="7" id="KW-1185">Reference proteome</keyword>
<dbReference type="InterPro" id="IPR003599">
    <property type="entry name" value="Ig_sub"/>
</dbReference>
<dbReference type="PROSITE" id="PS50835">
    <property type="entry name" value="IG_LIKE"/>
    <property type="match status" value="8"/>
</dbReference>
<feature type="domain" description="Ig-like" evidence="5">
    <location>
        <begin position="600"/>
        <end position="689"/>
    </location>
</feature>
<dbReference type="AlphaFoldDB" id="A0A673ZPE6"/>
<evidence type="ECO:0000259" key="5">
    <source>
        <dbReference type="PROSITE" id="PS50835"/>
    </source>
</evidence>
<dbReference type="InterPro" id="IPR003598">
    <property type="entry name" value="Ig_sub2"/>
</dbReference>
<feature type="domain" description="Ig-like" evidence="5">
    <location>
        <begin position="209"/>
        <end position="299"/>
    </location>
</feature>
<evidence type="ECO:0000256" key="2">
    <source>
        <dbReference type="ARBA" id="ARBA00023157"/>
    </source>
</evidence>
<keyword evidence="1 4" id="KW-0732">Signal</keyword>
<keyword evidence="3" id="KW-0812">Transmembrane</keyword>
<keyword evidence="2" id="KW-1015">Disulfide bond</keyword>
<feature type="domain" description="Ig-like" evidence="5">
    <location>
        <begin position="30"/>
        <end position="109"/>
    </location>
</feature>
<dbReference type="GO" id="GO:0004888">
    <property type="term" value="F:transmembrane signaling receptor activity"/>
    <property type="evidence" value="ECO:0007669"/>
    <property type="project" value="TreeGrafter"/>
</dbReference>
<proteinExistence type="predicted"/>
<dbReference type="PANTHER" id="PTHR11481">
    <property type="entry name" value="IMMUNOGLOBULIN FC RECEPTOR"/>
    <property type="match status" value="1"/>
</dbReference>
<feature type="chain" id="PRO_5025470191" description="Ig-like domain-containing protein" evidence="4">
    <location>
        <begin position="22"/>
        <end position="828"/>
    </location>
</feature>
<feature type="transmembrane region" description="Helical" evidence="3">
    <location>
        <begin position="785"/>
        <end position="808"/>
    </location>
</feature>
<dbReference type="Pfam" id="PF13927">
    <property type="entry name" value="Ig_3"/>
    <property type="match status" value="3"/>
</dbReference>
<dbReference type="GeneTree" id="ENSGT00940000162700"/>
<feature type="signal peptide" evidence="4">
    <location>
        <begin position="1"/>
        <end position="21"/>
    </location>
</feature>
<dbReference type="InterPro" id="IPR036179">
    <property type="entry name" value="Ig-like_dom_sf"/>
</dbReference>
<reference evidence="6" key="1">
    <citation type="submission" date="2025-08" db="UniProtKB">
        <authorList>
            <consortium name="Ensembl"/>
        </authorList>
    </citation>
    <scope>IDENTIFICATION</scope>
</reference>
<dbReference type="GO" id="GO:0007166">
    <property type="term" value="P:cell surface receptor signaling pathway"/>
    <property type="evidence" value="ECO:0007669"/>
    <property type="project" value="TreeGrafter"/>
</dbReference>
<keyword evidence="3" id="KW-1133">Transmembrane helix</keyword>
<dbReference type="InterPro" id="IPR013783">
    <property type="entry name" value="Ig-like_fold"/>
</dbReference>
<evidence type="ECO:0000256" key="1">
    <source>
        <dbReference type="ARBA" id="ARBA00022729"/>
    </source>
</evidence>
<feature type="domain" description="Ig-like" evidence="5">
    <location>
        <begin position="114"/>
        <end position="204"/>
    </location>
</feature>
<dbReference type="Gene3D" id="2.60.40.10">
    <property type="entry name" value="Immunoglobulins"/>
    <property type="match status" value="8"/>
</dbReference>
<accession>A0A673ZPE6</accession>
<name>A0A673ZPE6_SALTR</name>
<dbReference type="InterPro" id="IPR007110">
    <property type="entry name" value="Ig-like_dom"/>
</dbReference>